<name>A0AAF0I387_9BACT</name>
<keyword evidence="3" id="KW-1185">Reference proteome</keyword>
<dbReference type="EMBL" id="CP119075">
    <property type="protein sequence ID" value="WED66193.1"/>
    <property type="molecule type" value="Genomic_DNA"/>
</dbReference>
<proteinExistence type="predicted"/>
<dbReference type="RefSeq" id="WP_330928449.1">
    <property type="nucleotide sequence ID" value="NZ_CP119075.1"/>
</dbReference>
<gene>
    <name evidence="2" type="ORF">PXH66_04950</name>
</gene>
<evidence type="ECO:0000313" key="2">
    <source>
        <dbReference type="EMBL" id="WED66193.1"/>
    </source>
</evidence>
<dbReference type="KEGG" id="slom:PXH66_04950"/>
<protein>
    <submittedName>
        <fullName evidence="2">Uncharacterized protein</fullName>
    </submittedName>
</protein>
<keyword evidence="1" id="KW-1133">Transmembrane helix</keyword>
<sequence length="218" mass="23616">MSRASKGPKPPSIVEVTLGAVISLVIGATLAAGYLIAQPVETVRVMPKEPDPDKVYYQAGSARSSLGGQWLRKKQMLIEGGAVEIQLTEDELNTWMASSTAKPDAEAETGAFVAKNINFRVRDGVMQIGLPCSIKLPGFTKDVIVQAKGDFKVQGTTHVFVPESVMVGTLAVDKLPVVGDFILDRLRASQEYPEELTKAWSTLSEVAVEDNFLKLARR</sequence>
<dbReference type="Proteomes" id="UP001218638">
    <property type="component" value="Chromosome"/>
</dbReference>
<feature type="transmembrane region" description="Helical" evidence="1">
    <location>
        <begin position="12"/>
        <end position="37"/>
    </location>
</feature>
<keyword evidence="1" id="KW-0472">Membrane</keyword>
<organism evidence="2 3">
    <name type="scientific">Synoicihabitans lomoniglobus</name>
    <dbReference type="NCBI Taxonomy" id="2909285"/>
    <lineage>
        <taxon>Bacteria</taxon>
        <taxon>Pseudomonadati</taxon>
        <taxon>Verrucomicrobiota</taxon>
        <taxon>Opitutia</taxon>
        <taxon>Opitutales</taxon>
        <taxon>Opitutaceae</taxon>
        <taxon>Synoicihabitans</taxon>
    </lineage>
</organism>
<keyword evidence="1" id="KW-0812">Transmembrane</keyword>
<evidence type="ECO:0000313" key="3">
    <source>
        <dbReference type="Proteomes" id="UP001218638"/>
    </source>
</evidence>
<dbReference type="AlphaFoldDB" id="A0AAF0I387"/>
<accession>A0AAF0I387</accession>
<evidence type="ECO:0000256" key="1">
    <source>
        <dbReference type="SAM" id="Phobius"/>
    </source>
</evidence>
<reference evidence="2" key="1">
    <citation type="submission" date="2023-03" db="EMBL/GenBank/DDBJ databases">
        <title>Lomoglobus Profundus gen. nov., sp. nov., a novel member of the phylum Verrucomicrobia, isolated from deep-marine sediment of South China Sea.</title>
        <authorList>
            <person name="Ahmad T."/>
            <person name="Ishaq S.E."/>
            <person name="Wang F."/>
        </authorList>
    </citation>
    <scope>NUCLEOTIDE SEQUENCE</scope>
    <source>
        <strain evidence="2">LMO-M01</strain>
    </source>
</reference>